<accession>A0A1S8L593</accession>
<reference evidence="2 3" key="1">
    <citation type="submission" date="2022-04" db="EMBL/GenBank/DDBJ databases">
        <title>Genome sequence of C. roseum typestrain.</title>
        <authorList>
            <person name="Poehlein A."/>
            <person name="Schoch T."/>
            <person name="Duerre P."/>
            <person name="Daniel R."/>
        </authorList>
    </citation>
    <scope>NUCLEOTIDE SEQUENCE [LARGE SCALE GENOMIC DNA]</scope>
    <source>
        <strain evidence="2 3">DSM 7320</strain>
    </source>
</reference>
<comment type="function">
    <text evidence="1">SASP are bound to spore DNA. They are double-stranded DNA-binding proteins that cause DNA to change to an a-like conformation. They protect the DNA backbone from chemical and enzymatic cleavage and are thus involved in dormant spore's high resistance to UV light.</text>
</comment>
<keyword evidence="3" id="KW-1185">Reference proteome</keyword>
<dbReference type="RefSeq" id="WP_077834704.1">
    <property type="nucleotide sequence ID" value="NZ_CP096983.1"/>
</dbReference>
<dbReference type="EMBL" id="CP096983">
    <property type="protein sequence ID" value="URZ11240.1"/>
    <property type="molecule type" value="Genomic_DNA"/>
</dbReference>
<dbReference type="GO" id="GO:0003690">
    <property type="term" value="F:double-stranded DNA binding"/>
    <property type="evidence" value="ECO:0007669"/>
    <property type="project" value="InterPro"/>
</dbReference>
<dbReference type="InterPro" id="IPR001448">
    <property type="entry name" value="SASP_alpha/beta-type"/>
</dbReference>
<proteinExistence type="predicted"/>
<dbReference type="InterPro" id="IPR038300">
    <property type="entry name" value="SASP_sf_alpha/beta"/>
</dbReference>
<dbReference type="AlphaFoldDB" id="A0A1S8L593"/>
<sequence>MSRNHRVLVPGARDGLQKLKTEASNELAENNKNNPNNQQYNVGGQMVKDMIKKVEKNMK</sequence>
<protein>
    <submittedName>
        <fullName evidence="2">Uncharacterized protein</fullName>
    </submittedName>
</protein>
<evidence type="ECO:0000313" key="2">
    <source>
        <dbReference type="EMBL" id="URZ11240.1"/>
    </source>
</evidence>
<organism evidence="2 3">
    <name type="scientific">Clostridium felsineum</name>
    <dbReference type="NCBI Taxonomy" id="36839"/>
    <lineage>
        <taxon>Bacteria</taxon>
        <taxon>Bacillati</taxon>
        <taxon>Bacillota</taxon>
        <taxon>Clostridia</taxon>
        <taxon>Eubacteriales</taxon>
        <taxon>Clostridiaceae</taxon>
        <taxon>Clostridium</taxon>
    </lineage>
</organism>
<dbReference type="GO" id="GO:0006265">
    <property type="term" value="P:DNA topological change"/>
    <property type="evidence" value="ECO:0007669"/>
    <property type="project" value="InterPro"/>
</dbReference>
<gene>
    <name evidence="2" type="ORF">CROST_019570</name>
</gene>
<name>A0A1S8L593_9CLOT</name>
<dbReference type="Gene3D" id="6.10.10.80">
    <property type="entry name" value="Small, acid-soluble spore protein, alpha/beta type-like"/>
    <property type="match status" value="1"/>
</dbReference>
<dbReference type="KEGG" id="crw:CROST_019570"/>
<dbReference type="STRING" id="84029.CROST_22840"/>
<dbReference type="Proteomes" id="UP000190951">
    <property type="component" value="Chromosome"/>
</dbReference>
<evidence type="ECO:0000313" key="3">
    <source>
        <dbReference type="Proteomes" id="UP000190951"/>
    </source>
</evidence>
<evidence type="ECO:0000256" key="1">
    <source>
        <dbReference type="ARBA" id="ARBA00003863"/>
    </source>
</evidence>
<dbReference type="Pfam" id="PF00269">
    <property type="entry name" value="SASP"/>
    <property type="match status" value="1"/>
</dbReference>